<dbReference type="GO" id="GO:0046872">
    <property type="term" value="F:metal ion binding"/>
    <property type="evidence" value="ECO:0007669"/>
    <property type="project" value="UniProtKB-KW"/>
</dbReference>
<evidence type="ECO:0000256" key="5">
    <source>
        <dbReference type="ARBA" id="ARBA00023002"/>
    </source>
</evidence>
<reference evidence="9 10" key="1">
    <citation type="submission" date="2021-04" db="EMBL/GenBank/DDBJ databases">
        <title>Genome analysis of Polyangium sp.</title>
        <authorList>
            <person name="Li Y."/>
            <person name="Wang J."/>
        </authorList>
    </citation>
    <scope>NUCLEOTIDE SEQUENCE [LARGE SCALE GENOMIC DNA]</scope>
    <source>
        <strain evidence="9 10">SDU14</strain>
    </source>
</reference>
<dbReference type="CDD" id="cd01335">
    <property type="entry name" value="Radical_SAM"/>
    <property type="match status" value="1"/>
</dbReference>
<accession>A0A9X3XA78</accession>
<keyword evidence="3" id="KW-0949">S-adenosyl-L-methionine</keyword>
<organism evidence="9 10">
    <name type="scientific">Polyangium jinanense</name>
    <dbReference type="NCBI Taxonomy" id="2829994"/>
    <lineage>
        <taxon>Bacteria</taxon>
        <taxon>Pseudomonadati</taxon>
        <taxon>Myxococcota</taxon>
        <taxon>Polyangia</taxon>
        <taxon>Polyangiales</taxon>
        <taxon>Polyangiaceae</taxon>
        <taxon>Polyangium</taxon>
    </lineage>
</organism>
<keyword evidence="4" id="KW-0479">Metal-binding</keyword>
<dbReference type="InterPro" id="IPR058240">
    <property type="entry name" value="rSAM_sf"/>
</dbReference>
<evidence type="ECO:0000256" key="4">
    <source>
        <dbReference type="ARBA" id="ARBA00022723"/>
    </source>
</evidence>
<dbReference type="InterPro" id="IPR050377">
    <property type="entry name" value="Radical_SAM_PqqE_MftC-like"/>
</dbReference>
<protein>
    <submittedName>
        <fullName evidence="9">Radical SAM protein</fullName>
    </submittedName>
</protein>
<dbReference type="SFLD" id="SFLDG01067">
    <property type="entry name" value="SPASM/twitch_domain_containing"/>
    <property type="match status" value="1"/>
</dbReference>
<dbReference type="EMBL" id="JAGTJJ010000041">
    <property type="protein sequence ID" value="MDC3986579.1"/>
    <property type="molecule type" value="Genomic_DNA"/>
</dbReference>
<dbReference type="Pfam" id="PF04055">
    <property type="entry name" value="Radical_SAM"/>
    <property type="match status" value="1"/>
</dbReference>
<evidence type="ECO:0000256" key="1">
    <source>
        <dbReference type="ARBA" id="ARBA00001966"/>
    </source>
</evidence>
<dbReference type="PANTHER" id="PTHR11228">
    <property type="entry name" value="RADICAL SAM DOMAIN PROTEIN"/>
    <property type="match status" value="1"/>
</dbReference>
<keyword evidence="7" id="KW-0411">Iron-sulfur</keyword>
<dbReference type="Gene3D" id="3.20.20.70">
    <property type="entry name" value="Aldolase class I"/>
    <property type="match status" value="1"/>
</dbReference>
<dbReference type="AlphaFoldDB" id="A0A9X3XA78"/>
<evidence type="ECO:0000259" key="8">
    <source>
        <dbReference type="PROSITE" id="PS51918"/>
    </source>
</evidence>
<dbReference type="GO" id="GO:0016491">
    <property type="term" value="F:oxidoreductase activity"/>
    <property type="evidence" value="ECO:0007669"/>
    <property type="project" value="UniProtKB-KW"/>
</dbReference>
<comment type="caution">
    <text evidence="9">The sequence shown here is derived from an EMBL/GenBank/DDBJ whole genome shotgun (WGS) entry which is preliminary data.</text>
</comment>
<dbReference type="SFLD" id="SFLDS00029">
    <property type="entry name" value="Radical_SAM"/>
    <property type="match status" value="1"/>
</dbReference>
<dbReference type="InterPro" id="IPR007197">
    <property type="entry name" value="rSAM"/>
</dbReference>
<dbReference type="PROSITE" id="PS51918">
    <property type="entry name" value="RADICAL_SAM"/>
    <property type="match status" value="1"/>
</dbReference>
<keyword evidence="5" id="KW-0560">Oxidoreductase</keyword>
<keyword evidence="10" id="KW-1185">Reference proteome</keyword>
<dbReference type="SUPFAM" id="SSF102114">
    <property type="entry name" value="Radical SAM enzymes"/>
    <property type="match status" value="1"/>
</dbReference>
<evidence type="ECO:0000256" key="7">
    <source>
        <dbReference type="ARBA" id="ARBA00023014"/>
    </source>
</evidence>
<name>A0A9X3XA78_9BACT</name>
<dbReference type="PANTHER" id="PTHR11228:SF7">
    <property type="entry name" value="PQQA PEPTIDE CYCLASE"/>
    <property type="match status" value="1"/>
</dbReference>
<proteinExistence type="predicted"/>
<feature type="domain" description="Radical SAM core" evidence="8">
    <location>
        <begin position="27"/>
        <end position="229"/>
    </location>
</feature>
<dbReference type="InterPro" id="IPR000385">
    <property type="entry name" value="MoaA_NifB_PqqE_Fe-S-bd_CS"/>
</dbReference>
<gene>
    <name evidence="9" type="ORF">KEG57_39250</name>
</gene>
<keyword evidence="2" id="KW-0004">4Fe-4S</keyword>
<evidence type="ECO:0000256" key="3">
    <source>
        <dbReference type="ARBA" id="ARBA00022691"/>
    </source>
</evidence>
<keyword evidence="6" id="KW-0408">Iron</keyword>
<dbReference type="GO" id="GO:0051539">
    <property type="term" value="F:4 iron, 4 sulfur cluster binding"/>
    <property type="evidence" value="ECO:0007669"/>
    <property type="project" value="UniProtKB-KW"/>
</dbReference>
<sequence>MITRAVRKALPMIERSARLGFALATRRRLPYSVTFILTHRCNFQCDYCDIPAAAGDEMSKDEFCAAIDELAGAGMARASFSGGEVLLRPDALAILGHAKSRGLFTSLNTNGWLVGRHIDALASSLDMMVVSIDGPENQHDLVRRKRGSYKRVLGAIDLARSRGIAVATITVLSRQNLSVVDDVLALAEKHGFWAYFQPAYADCFEHARGLDPALSADVLAALARDLGRARAAGLPVAASPGFLERLGRGPAFGDCGDCHAGRYFGTVLPDGVVVPCHLVSKEATYPNGREIGFVRAFLEMPHPTRGPGCAISPYQESDLIFHLDARAIAAAVERFSRTPGPRAHSRG</sequence>
<evidence type="ECO:0000256" key="6">
    <source>
        <dbReference type="ARBA" id="ARBA00023004"/>
    </source>
</evidence>
<evidence type="ECO:0000256" key="2">
    <source>
        <dbReference type="ARBA" id="ARBA00022485"/>
    </source>
</evidence>
<evidence type="ECO:0000313" key="10">
    <source>
        <dbReference type="Proteomes" id="UP001151081"/>
    </source>
</evidence>
<dbReference type="Proteomes" id="UP001151081">
    <property type="component" value="Unassembled WGS sequence"/>
</dbReference>
<dbReference type="PROSITE" id="PS01305">
    <property type="entry name" value="MOAA_NIFB_PQQE"/>
    <property type="match status" value="1"/>
</dbReference>
<dbReference type="RefSeq" id="WP_272425770.1">
    <property type="nucleotide sequence ID" value="NZ_JAGTJJ010000041.1"/>
</dbReference>
<dbReference type="InterPro" id="IPR013785">
    <property type="entry name" value="Aldolase_TIM"/>
</dbReference>
<comment type="cofactor">
    <cofactor evidence="1">
        <name>[4Fe-4S] cluster</name>
        <dbReference type="ChEBI" id="CHEBI:49883"/>
    </cofactor>
</comment>
<evidence type="ECO:0000313" key="9">
    <source>
        <dbReference type="EMBL" id="MDC3986579.1"/>
    </source>
</evidence>